<dbReference type="InterPro" id="IPR050365">
    <property type="entry name" value="TIM50"/>
</dbReference>
<dbReference type="Pfam" id="PF03031">
    <property type="entry name" value="NIF"/>
    <property type="match status" value="1"/>
</dbReference>
<accession>A0A8H7PXQ8</accession>
<dbReference type="SUPFAM" id="SSF56784">
    <property type="entry name" value="HAD-like"/>
    <property type="match status" value="1"/>
</dbReference>
<dbReference type="AlphaFoldDB" id="A0A8H7PXQ8"/>
<keyword evidence="1" id="KW-0813">Transport</keyword>
<evidence type="ECO:0000313" key="4">
    <source>
        <dbReference type="EMBL" id="KAG2181066.1"/>
    </source>
</evidence>
<dbReference type="SMART" id="SM00577">
    <property type="entry name" value="CPDc"/>
    <property type="match status" value="1"/>
</dbReference>
<dbReference type="PANTHER" id="PTHR12210">
    <property type="entry name" value="DULLARD PROTEIN PHOSPHATASE"/>
    <property type="match status" value="1"/>
</dbReference>
<dbReference type="InterPro" id="IPR004274">
    <property type="entry name" value="FCP1_dom"/>
</dbReference>
<dbReference type="EMBL" id="JAEPQZ010000005">
    <property type="protein sequence ID" value="KAG2181066.1"/>
    <property type="molecule type" value="Genomic_DNA"/>
</dbReference>
<keyword evidence="5" id="KW-1185">Reference proteome</keyword>
<organism evidence="4 5">
    <name type="scientific">Mortierella isabellina</name>
    <name type="common">Filamentous fungus</name>
    <name type="synonym">Umbelopsis isabellina</name>
    <dbReference type="NCBI Taxonomy" id="91625"/>
    <lineage>
        <taxon>Eukaryota</taxon>
        <taxon>Fungi</taxon>
        <taxon>Fungi incertae sedis</taxon>
        <taxon>Mucoromycota</taxon>
        <taxon>Mucoromycotina</taxon>
        <taxon>Umbelopsidomycetes</taxon>
        <taxon>Umbelopsidales</taxon>
        <taxon>Umbelopsidaceae</taxon>
        <taxon>Umbelopsis</taxon>
    </lineage>
</organism>
<gene>
    <name evidence="4" type="ORF">INT43_008648</name>
</gene>
<dbReference type="InterPro" id="IPR023214">
    <property type="entry name" value="HAD_sf"/>
</dbReference>
<proteinExistence type="inferred from homology"/>
<evidence type="ECO:0000313" key="5">
    <source>
        <dbReference type="Proteomes" id="UP000654370"/>
    </source>
</evidence>
<comment type="subcellular location">
    <subcellularLocation>
        <location evidence="1">Mitochondrion inner membrane</location>
        <topology evidence="1">Single-pass membrane protein</topology>
    </subcellularLocation>
</comment>
<feature type="region of interest" description="Disordered" evidence="2">
    <location>
        <begin position="235"/>
        <end position="261"/>
    </location>
</feature>
<feature type="domain" description="FCP1 homology" evidence="3">
    <location>
        <begin position="24"/>
        <end position="176"/>
    </location>
</feature>
<comment type="subunit">
    <text evidence="1">Component of the TIM23 complex.</text>
</comment>
<keyword evidence="1" id="KW-0811">Translocation</keyword>
<feature type="compositionally biased region" description="Polar residues" evidence="2">
    <location>
        <begin position="241"/>
        <end position="255"/>
    </location>
</feature>
<evidence type="ECO:0000259" key="3">
    <source>
        <dbReference type="SMART" id="SM00577"/>
    </source>
</evidence>
<dbReference type="InterPro" id="IPR036412">
    <property type="entry name" value="HAD-like_sf"/>
</dbReference>
<dbReference type="GO" id="GO:0015031">
    <property type="term" value="P:protein transport"/>
    <property type="evidence" value="ECO:0007669"/>
    <property type="project" value="UniProtKB-KW"/>
</dbReference>
<dbReference type="GO" id="GO:0005744">
    <property type="term" value="C:TIM23 mitochondrial import inner membrane translocase complex"/>
    <property type="evidence" value="ECO:0007669"/>
    <property type="project" value="UniProtKB-UniRule"/>
</dbReference>
<evidence type="ECO:0000256" key="2">
    <source>
        <dbReference type="SAM" id="MobiDB-lite"/>
    </source>
</evidence>
<protein>
    <recommendedName>
        <fullName evidence="1">Mitochondrial import inner membrane translocase subunit TIM50</fullName>
    </recommendedName>
</protein>
<keyword evidence="1" id="KW-0496">Mitochondrion</keyword>
<name>A0A8H7PXQ8_MORIS</name>
<comment type="similarity">
    <text evidence="1">Belongs to the TIM50 family.</text>
</comment>
<comment type="caution">
    <text evidence="4">The sequence shown here is derived from an EMBL/GenBank/DDBJ whole genome shotgun (WGS) entry which is preliminary data.</text>
</comment>
<keyword evidence="1" id="KW-0809">Transit peptide</keyword>
<reference evidence="4" key="1">
    <citation type="submission" date="2020-12" db="EMBL/GenBank/DDBJ databases">
        <title>Metabolic potential, ecology and presence of endohyphal bacteria is reflected in genomic diversity of Mucoromycotina.</title>
        <authorList>
            <person name="Muszewska A."/>
            <person name="Okrasinska A."/>
            <person name="Steczkiewicz K."/>
            <person name="Drgas O."/>
            <person name="Orlowska M."/>
            <person name="Perlinska-Lenart U."/>
            <person name="Aleksandrzak-Piekarczyk T."/>
            <person name="Szatraj K."/>
            <person name="Zielenkiewicz U."/>
            <person name="Pilsyk S."/>
            <person name="Malc E."/>
            <person name="Mieczkowski P."/>
            <person name="Kruszewska J.S."/>
            <person name="Biernat P."/>
            <person name="Pawlowska J."/>
        </authorList>
    </citation>
    <scope>NUCLEOTIDE SEQUENCE</scope>
    <source>
        <strain evidence="4">WA0000067209</strain>
    </source>
</reference>
<keyword evidence="1" id="KW-0653">Protein transport</keyword>
<comment type="function">
    <text evidence="1">Essential component of the TIM23 complex, a complex that mediates the translocation of transit peptide-containing proteins across the mitochondrial inner membrane.</text>
</comment>
<dbReference type="OrthoDB" id="1711508at2759"/>
<dbReference type="Gene3D" id="3.40.50.1000">
    <property type="entry name" value="HAD superfamily/HAD-like"/>
    <property type="match status" value="1"/>
</dbReference>
<dbReference type="Proteomes" id="UP000654370">
    <property type="component" value="Unassembled WGS sequence"/>
</dbReference>
<evidence type="ECO:0000256" key="1">
    <source>
        <dbReference type="RuleBase" id="RU365079"/>
    </source>
</evidence>
<sequence>MPVGPSEQYLAICQHPSILLSDPTKPLIVLDLHGTLCHAERIPETRRTVGCYVRPNFDAFMDYLIRYFEVAIWSSGRPESVKFLSEIFDKEHLKKIKLIWTRDNFGLNHADYKENVLTYKDLDRLWEHVVEKRVYYPKVFNASNTILLDDSFKKCAMQPYNCAILRTFDPDDRMYKVYGDNELRFLIPYLERARHQSNIANWMRRNPYVSIHPAETSALNYFEARYVSRREEEAVARPRNISHTPSSLTPETGRSTNKDEMNLDNIEVTTIHITPPAKLKPLQNTTRAEDVQPAEFERLFNNIFHQPTPSS</sequence>